<dbReference type="InterPro" id="IPR050377">
    <property type="entry name" value="Radical_SAM_PqqE_MftC-like"/>
</dbReference>
<dbReference type="PANTHER" id="PTHR11228">
    <property type="entry name" value="RADICAL SAM DOMAIN PROTEIN"/>
    <property type="match status" value="1"/>
</dbReference>
<dbReference type="EMBL" id="CP023154">
    <property type="protein sequence ID" value="QEK78590.1"/>
    <property type="molecule type" value="Genomic_DNA"/>
</dbReference>
<feature type="domain" description="Radical SAM core" evidence="5">
    <location>
        <begin position="15"/>
        <end position="120"/>
    </location>
</feature>
<evidence type="ECO:0000256" key="1">
    <source>
        <dbReference type="ARBA" id="ARBA00022691"/>
    </source>
</evidence>
<keyword evidence="3" id="KW-0408">Iron</keyword>
<evidence type="ECO:0000313" key="7">
    <source>
        <dbReference type="Proteomes" id="UP000324354"/>
    </source>
</evidence>
<organism evidence="6 7">
    <name type="scientific">Pyrococcus furiosus (strain ATCC 43587 / DSM 3638 / JCM 8422 / Vc1)</name>
    <dbReference type="NCBI Taxonomy" id="186497"/>
    <lineage>
        <taxon>Archaea</taxon>
        <taxon>Methanobacteriati</taxon>
        <taxon>Methanobacteriota</taxon>
        <taxon>Thermococci</taxon>
        <taxon>Thermococcales</taxon>
        <taxon>Thermococcaceae</taxon>
        <taxon>Pyrococcus</taxon>
    </lineage>
</organism>
<gene>
    <name evidence="6" type="ORF">PFDSM3638_04625</name>
</gene>
<dbReference type="GO" id="GO:0051536">
    <property type="term" value="F:iron-sulfur cluster binding"/>
    <property type="evidence" value="ECO:0007669"/>
    <property type="project" value="UniProtKB-KW"/>
</dbReference>
<dbReference type="OrthoDB" id="30736at2157"/>
<dbReference type="InterPro" id="IPR007197">
    <property type="entry name" value="rSAM"/>
</dbReference>
<protein>
    <submittedName>
        <fullName evidence="6">Radical SAM protein</fullName>
    </submittedName>
</protein>
<dbReference type="Gene3D" id="3.20.20.70">
    <property type="entry name" value="Aldolase class I"/>
    <property type="match status" value="1"/>
</dbReference>
<evidence type="ECO:0000259" key="5">
    <source>
        <dbReference type="Pfam" id="PF04055"/>
    </source>
</evidence>
<evidence type="ECO:0000256" key="4">
    <source>
        <dbReference type="ARBA" id="ARBA00023014"/>
    </source>
</evidence>
<dbReference type="SUPFAM" id="SSF102114">
    <property type="entry name" value="Radical SAM enzymes"/>
    <property type="match status" value="1"/>
</dbReference>
<proteinExistence type="predicted"/>
<dbReference type="Pfam" id="PF04055">
    <property type="entry name" value="Radical_SAM"/>
    <property type="match status" value="1"/>
</dbReference>
<keyword evidence="4" id="KW-0411">Iron-sulfur</keyword>
<dbReference type="AlphaFoldDB" id="A0A5C0XUY1"/>
<evidence type="ECO:0000256" key="3">
    <source>
        <dbReference type="ARBA" id="ARBA00023004"/>
    </source>
</evidence>
<dbReference type="PANTHER" id="PTHR11228:SF7">
    <property type="entry name" value="PQQA PEPTIDE CYCLASE"/>
    <property type="match status" value="1"/>
</dbReference>
<dbReference type="InterPro" id="IPR058240">
    <property type="entry name" value="rSAM_sf"/>
</dbReference>
<dbReference type="GO" id="GO:0046872">
    <property type="term" value="F:metal ion binding"/>
    <property type="evidence" value="ECO:0007669"/>
    <property type="project" value="UniProtKB-KW"/>
</dbReference>
<dbReference type="InterPro" id="IPR013785">
    <property type="entry name" value="Aldolase_TIM"/>
</dbReference>
<evidence type="ECO:0000256" key="2">
    <source>
        <dbReference type="ARBA" id="ARBA00022723"/>
    </source>
</evidence>
<evidence type="ECO:0000313" key="6">
    <source>
        <dbReference type="EMBL" id="QEK78590.1"/>
    </source>
</evidence>
<name>A0A5C0XUY1_PYRFU</name>
<keyword evidence="1" id="KW-0949">S-adenosyl-L-methionine</keyword>
<dbReference type="CDD" id="cd01335">
    <property type="entry name" value="Radical_SAM"/>
    <property type="match status" value="1"/>
</dbReference>
<dbReference type="GO" id="GO:0003824">
    <property type="term" value="F:catalytic activity"/>
    <property type="evidence" value="ECO:0007669"/>
    <property type="project" value="InterPro"/>
</dbReference>
<accession>A0A5C0XUY1</accession>
<sequence length="283" mass="32336">MNLQNWKLSEYVCAVENLSYTEFFRIIEYANDAGIPVNFVTNGTLITEEFVKKLSELNIGSVQVSLDGSKPEIMDRLRGNGIFHRAINSIKRLIDYGINTSVAFCATRINIRDFPNVVELASKLGVFEVRSMYFVPETEAHIKLAPSESQYKELLQWIYDNIENFTIKVNFGDPTEHIVLGPYLNSVVITISAEGYILPTPYLNFAYGHVTDGIEALWPELREIWKQNPVLLTVSSYLKTEKDFVKLNNVGLTRKNGRKYIDLSRISTDQQLELSRKIRSVLI</sequence>
<reference evidence="6 7" key="1">
    <citation type="submission" date="2017-08" db="EMBL/GenBank/DDBJ databases">
        <title>Resequencing and Reannotation of the genome of Pyrococcus furiosus type strain DSM3638.</title>
        <authorList>
            <person name="Reichelt R.M."/>
            <person name="Bunk B."/>
        </authorList>
    </citation>
    <scope>NUCLEOTIDE SEQUENCE [LARGE SCALE GENOMIC DNA]</scope>
    <source>
        <strain evidence="6 7">DSM 3638</strain>
    </source>
</reference>
<dbReference type="Proteomes" id="UP000324354">
    <property type="component" value="Chromosome"/>
</dbReference>
<keyword evidence="2" id="KW-0479">Metal-binding</keyword>